<evidence type="ECO:0000313" key="3">
    <source>
        <dbReference type="EMBL" id="KAG0723066.1"/>
    </source>
</evidence>
<evidence type="ECO:0000256" key="1">
    <source>
        <dbReference type="SAM" id="MobiDB-lite"/>
    </source>
</evidence>
<evidence type="ECO:0000313" key="4">
    <source>
        <dbReference type="Proteomes" id="UP000770661"/>
    </source>
</evidence>
<feature type="compositionally biased region" description="Low complexity" evidence="1">
    <location>
        <begin position="40"/>
        <end position="51"/>
    </location>
</feature>
<dbReference type="InterPro" id="IPR036496">
    <property type="entry name" value="CathepsinC_exc_dom_sf"/>
</dbReference>
<dbReference type="OrthoDB" id="3789175at2759"/>
<protein>
    <submittedName>
        <fullName evidence="3">Dipeptidyl peptidase 1</fullName>
    </submittedName>
</protein>
<organism evidence="3 4">
    <name type="scientific">Chionoecetes opilio</name>
    <name type="common">Atlantic snow crab</name>
    <name type="synonym">Cancer opilio</name>
    <dbReference type="NCBI Taxonomy" id="41210"/>
    <lineage>
        <taxon>Eukaryota</taxon>
        <taxon>Metazoa</taxon>
        <taxon>Ecdysozoa</taxon>
        <taxon>Arthropoda</taxon>
        <taxon>Crustacea</taxon>
        <taxon>Multicrustacea</taxon>
        <taxon>Malacostraca</taxon>
        <taxon>Eumalacostraca</taxon>
        <taxon>Eucarida</taxon>
        <taxon>Decapoda</taxon>
        <taxon>Pleocyemata</taxon>
        <taxon>Brachyura</taxon>
        <taxon>Eubrachyura</taxon>
        <taxon>Majoidea</taxon>
        <taxon>Majidae</taxon>
        <taxon>Chionoecetes</taxon>
    </lineage>
</organism>
<dbReference type="AlphaFoldDB" id="A0A8J4YGA0"/>
<gene>
    <name evidence="3" type="primary">CTSC_2</name>
    <name evidence="3" type="ORF">GWK47_043333</name>
</gene>
<dbReference type="Proteomes" id="UP000770661">
    <property type="component" value="Unassembled WGS sequence"/>
</dbReference>
<accession>A0A8J4YGA0</accession>
<proteinExistence type="predicted"/>
<dbReference type="SUPFAM" id="SSF75001">
    <property type="entry name" value="Dipeptidyl peptidase I (cathepsin C), exclusion domain"/>
    <property type="match status" value="1"/>
</dbReference>
<sequence length="597" mass="65680">MKKVWKQSSAELDSAAPGNVKTAHCRATEGRKFQAKATHSSPVSTTSSPVVDPEARGKNSTSAIDLRKGILNLFHLGRENLWVRQQRNVRSYRSILEWTWGVWRSRRARSSSQLGGESKPPEDVELRNRNPERLACFGGGNSPVPLWRYGAHRRPPHGGYAEFLLGSRQAGISGQNGAAVVLKGVDKAGVGEKDHRFCFDTRASKHWHVKGACIWIEQKLGQTCFGWARCHIPRGILRCLRSPSALLLVPTLETLNDSVRGPSWISPQRDGGKMEASNASKLKTRLAFQGALCEEPSPGNIFELLRLSYLSLVVKVQGPKTIFAVPGLSIKPGMARPSTASNFSVKTHCPTGGEGPRGGTSGPPSLLWCSKQRHEGPSLNSTRTRASWQRTRLWEEVTDPGARKRHLAPEWSKAPERGIALVPRYLGSTNRAPEKLFKIEILDILLLAGVIGLSAGDIPANCLYEDVHGTWTFAETERVGDNTINCDTLGPVAHVQNLTFTFPDIATDEMGNEGTWTMMSNQGFETWLNHSVTSYCDQNFTGWSRDNTVRNWSCFNATKTTAVNAGRTAGVKTNKTAAVRVPTWRADQLSLALSSWV</sequence>
<dbReference type="Pfam" id="PF08773">
    <property type="entry name" value="CathepsinC_exc"/>
    <property type="match status" value="1"/>
</dbReference>
<feature type="domain" description="Cathepsin C exclusion" evidence="2">
    <location>
        <begin position="457"/>
        <end position="559"/>
    </location>
</feature>
<feature type="compositionally biased region" description="Polar residues" evidence="1">
    <location>
        <begin position="1"/>
        <end position="11"/>
    </location>
</feature>
<dbReference type="InterPro" id="IPR014882">
    <property type="entry name" value="CathepsinC_exc"/>
</dbReference>
<dbReference type="Gene3D" id="2.40.128.80">
    <property type="entry name" value="Cathepsin C, exclusion domain"/>
    <property type="match status" value="1"/>
</dbReference>
<reference evidence="3" key="1">
    <citation type="submission" date="2020-07" db="EMBL/GenBank/DDBJ databases">
        <title>The High-quality genome of the commercially important snow crab, Chionoecetes opilio.</title>
        <authorList>
            <person name="Jeong J.-H."/>
            <person name="Ryu S."/>
        </authorList>
    </citation>
    <scope>NUCLEOTIDE SEQUENCE</scope>
    <source>
        <strain evidence="3">MADBK_172401_WGS</strain>
        <tissue evidence="3">Digestive gland</tissue>
    </source>
</reference>
<name>A0A8J4YGA0_CHIOP</name>
<comment type="caution">
    <text evidence="3">The sequence shown here is derived from an EMBL/GenBank/DDBJ whole genome shotgun (WGS) entry which is preliminary data.</text>
</comment>
<keyword evidence="4" id="KW-1185">Reference proteome</keyword>
<dbReference type="EMBL" id="JACEEZ010008697">
    <property type="protein sequence ID" value="KAG0723066.1"/>
    <property type="molecule type" value="Genomic_DNA"/>
</dbReference>
<feature type="region of interest" description="Disordered" evidence="1">
    <location>
        <begin position="1"/>
        <end position="59"/>
    </location>
</feature>
<evidence type="ECO:0000259" key="2">
    <source>
        <dbReference type="Pfam" id="PF08773"/>
    </source>
</evidence>